<proteinExistence type="predicted"/>
<name>A0A0F9KP09_9ZZZZ</name>
<evidence type="ECO:0000313" key="1">
    <source>
        <dbReference type="EMBL" id="KKM76526.1"/>
    </source>
</evidence>
<organism evidence="1">
    <name type="scientific">marine sediment metagenome</name>
    <dbReference type="NCBI Taxonomy" id="412755"/>
    <lineage>
        <taxon>unclassified sequences</taxon>
        <taxon>metagenomes</taxon>
        <taxon>ecological metagenomes</taxon>
    </lineage>
</organism>
<gene>
    <name evidence="1" type="ORF">LCGC14_1379190</name>
</gene>
<dbReference type="AlphaFoldDB" id="A0A0F9KP09"/>
<dbReference type="EMBL" id="LAZR01008796">
    <property type="protein sequence ID" value="KKM76526.1"/>
    <property type="molecule type" value="Genomic_DNA"/>
</dbReference>
<reference evidence="1" key="1">
    <citation type="journal article" date="2015" name="Nature">
        <title>Complex archaea that bridge the gap between prokaryotes and eukaryotes.</title>
        <authorList>
            <person name="Spang A."/>
            <person name="Saw J.H."/>
            <person name="Jorgensen S.L."/>
            <person name="Zaremba-Niedzwiedzka K."/>
            <person name="Martijn J."/>
            <person name="Lind A.E."/>
            <person name="van Eijk R."/>
            <person name="Schleper C."/>
            <person name="Guy L."/>
            <person name="Ettema T.J."/>
        </authorList>
    </citation>
    <scope>NUCLEOTIDE SEQUENCE</scope>
</reference>
<protein>
    <submittedName>
        <fullName evidence="1">Uncharacterized protein</fullName>
    </submittedName>
</protein>
<accession>A0A0F9KP09</accession>
<sequence length="118" mass="12774">MRTDVALAVLLGVGSLSLIAAVLFPRLRVWIAIQLCRGTTCLVARIRPAAVMHDVALDLAGYVNRSGGLQDPNPKRIKAYRVILKGSLALSHLAQQLIAGPFPKQLREETPHAEEKAS</sequence>
<comment type="caution">
    <text evidence="1">The sequence shown here is derived from an EMBL/GenBank/DDBJ whole genome shotgun (WGS) entry which is preliminary data.</text>
</comment>